<protein>
    <recommendedName>
        <fullName evidence="3">Peptidase aspartic putative domain-containing protein</fullName>
    </recommendedName>
</protein>
<dbReference type="InterPro" id="IPR008042">
    <property type="entry name" value="Retrotrans_Pao"/>
</dbReference>
<dbReference type="EMBL" id="UYJE01004676">
    <property type="protein sequence ID" value="VDI30288.1"/>
    <property type="molecule type" value="Genomic_DNA"/>
</dbReference>
<keyword evidence="2" id="KW-1185">Reference proteome</keyword>
<name>A0A8B6E623_MYTGA</name>
<dbReference type="AlphaFoldDB" id="A0A8B6E623"/>
<dbReference type="Proteomes" id="UP000596742">
    <property type="component" value="Unassembled WGS sequence"/>
</dbReference>
<gene>
    <name evidence="1" type="ORF">MGAL_10B067913</name>
</gene>
<evidence type="ECO:0008006" key="3">
    <source>
        <dbReference type="Google" id="ProtNLM"/>
    </source>
</evidence>
<dbReference type="SUPFAM" id="SSF56672">
    <property type="entry name" value="DNA/RNA polymerases"/>
    <property type="match status" value="1"/>
</dbReference>
<dbReference type="OrthoDB" id="6147340at2759"/>
<sequence>MYAIIDDQSNRSLASPEFFNLFDVKDKPENYTLSTCSGKVVTSGKRGRGFVMVSINGDDKFDLPVLIECDHIPNNRDEIPTPEVTMHHPHLKELRGSIPPIDENCQILLLIGRDLIEAHHVLDQRIGPPRTPYAQQLKLGWVVIGETCINKQHVPLELNVKITNILPTGQPSTFQPCTSKFDIRENYTDPVKKDLQSPLFEKTKDDDKPGMSYEDKMFMKQMDNEFVRDSEGSWVAPLPFRVPRQPLPSNRQQALHRANMLDTSLNRNPVKREHFLTFMSKILDNNHAELAPPLHEHEECWYLPLFGVYHPKKPDQIRGVFDSSAKCNGVSLNSVLLTGPDLTNDLLGVLLRFRKEMVAVTADVQHMFHCFVVRKDHRNYLRFLWHKDNDLQENLVEYRMRVHVFGNSPSPAVATLGLRKAAQASEQEFGSHVTSFVTRDFYVDDGLTSCPTTKEEAVKLMKDTQQALAKYGNLRLHKKQTDHSERNFISTINSLYDPLGFLAPVIIQGKLLLRKIVSETVDWDQPLTDETADEWKSWRDTLIAIETLRIPRTYVPYLSKTATKELHVFSDASEKAIAAVAYLRTTDSSGEPNIGFILGKAKVAPTSGHTIPRLELSAAVLAVEITQTIMDNLDLHIDTVKFYTDSKVVLGYISNETRRFFIYVANRVEKIRKFSSPSQWNYVPTNRNPADSGTRSVPAHEIHSSEWLLGPRQLLFSEQKNSEEHISANRPRRKMEKYRATVNVAKTFATP</sequence>
<dbReference type="Pfam" id="PF05380">
    <property type="entry name" value="Peptidase_A17"/>
    <property type="match status" value="1"/>
</dbReference>
<proteinExistence type="predicted"/>
<dbReference type="PANTHER" id="PTHR47331:SF6">
    <property type="entry name" value="DOUBLECORTIN DOMAIN-CONTAINING PROTEIN"/>
    <property type="match status" value="1"/>
</dbReference>
<evidence type="ECO:0000313" key="1">
    <source>
        <dbReference type="EMBL" id="VDI30288.1"/>
    </source>
</evidence>
<evidence type="ECO:0000313" key="2">
    <source>
        <dbReference type="Proteomes" id="UP000596742"/>
    </source>
</evidence>
<comment type="caution">
    <text evidence="1">The sequence shown here is derived from an EMBL/GenBank/DDBJ whole genome shotgun (WGS) entry which is preliminary data.</text>
</comment>
<reference evidence="1" key="1">
    <citation type="submission" date="2018-11" db="EMBL/GenBank/DDBJ databases">
        <authorList>
            <person name="Alioto T."/>
            <person name="Alioto T."/>
        </authorList>
    </citation>
    <scope>NUCLEOTIDE SEQUENCE</scope>
</reference>
<organism evidence="1 2">
    <name type="scientific">Mytilus galloprovincialis</name>
    <name type="common">Mediterranean mussel</name>
    <dbReference type="NCBI Taxonomy" id="29158"/>
    <lineage>
        <taxon>Eukaryota</taxon>
        <taxon>Metazoa</taxon>
        <taxon>Spiralia</taxon>
        <taxon>Lophotrochozoa</taxon>
        <taxon>Mollusca</taxon>
        <taxon>Bivalvia</taxon>
        <taxon>Autobranchia</taxon>
        <taxon>Pteriomorphia</taxon>
        <taxon>Mytilida</taxon>
        <taxon>Mytiloidea</taxon>
        <taxon>Mytilidae</taxon>
        <taxon>Mytilinae</taxon>
        <taxon>Mytilus</taxon>
    </lineage>
</organism>
<accession>A0A8B6E623</accession>
<dbReference type="PANTHER" id="PTHR47331">
    <property type="entry name" value="PHD-TYPE DOMAIN-CONTAINING PROTEIN"/>
    <property type="match status" value="1"/>
</dbReference>
<dbReference type="InterPro" id="IPR043502">
    <property type="entry name" value="DNA/RNA_pol_sf"/>
</dbReference>